<dbReference type="PANTHER" id="PTHR43747:SF5">
    <property type="entry name" value="FAD-BINDING DOMAIN-CONTAINING PROTEIN"/>
    <property type="match status" value="1"/>
</dbReference>
<dbReference type="Pfam" id="PF04820">
    <property type="entry name" value="Trp_halogenase"/>
    <property type="match status" value="2"/>
</dbReference>
<dbReference type="SUPFAM" id="SSF51905">
    <property type="entry name" value="FAD/NAD(P)-binding domain"/>
    <property type="match status" value="1"/>
</dbReference>
<dbReference type="EMBL" id="DSXR01000090">
    <property type="protein sequence ID" value="HGS87720.1"/>
    <property type="molecule type" value="Genomic_DNA"/>
</dbReference>
<keyword evidence="1" id="KW-0560">Oxidoreductase</keyword>
<proteinExistence type="inferred from homology"/>
<protein>
    <submittedName>
        <fullName evidence="4">FAD-binding protein</fullName>
    </submittedName>
</protein>
<dbReference type="InterPro" id="IPR050816">
    <property type="entry name" value="Flavin-dep_Halogenase_NPB"/>
</dbReference>
<keyword evidence="2" id="KW-0503">Monooxygenase</keyword>
<evidence type="ECO:0000256" key="2">
    <source>
        <dbReference type="ARBA" id="ARBA00023033"/>
    </source>
</evidence>
<dbReference type="AlphaFoldDB" id="A0A7C4L0B9"/>
<reference evidence="4" key="1">
    <citation type="journal article" date="2020" name="mSystems">
        <title>Genome- and Community-Level Interaction Insights into Carbon Utilization and Element Cycling Functions of Hydrothermarchaeota in Hydrothermal Sediment.</title>
        <authorList>
            <person name="Zhou Z."/>
            <person name="Liu Y."/>
            <person name="Xu W."/>
            <person name="Pan J."/>
            <person name="Luo Z.H."/>
            <person name="Li M."/>
        </authorList>
    </citation>
    <scope>NUCLEOTIDE SEQUENCE [LARGE SCALE GENOMIC DNA]</scope>
    <source>
        <strain evidence="4">SpSt-556</strain>
    </source>
</reference>
<dbReference type="PANTHER" id="PTHR43747">
    <property type="entry name" value="FAD-BINDING PROTEIN"/>
    <property type="match status" value="1"/>
</dbReference>
<dbReference type="InterPro" id="IPR006905">
    <property type="entry name" value="Flavin_halogenase"/>
</dbReference>
<evidence type="ECO:0000256" key="3">
    <source>
        <dbReference type="ARBA" id="ARBA00038396"/>
    </source>
</evidence>
<dbReference type="InterPro" id="IPR036188">
    <property type="entry name" value="FAD/NAD-bd_sf"/>
</dbReference>
<comment type="caution">
    <text evidence="4">The sequence shown here is derived from an EMBL/GenBank/DDBJ whole genome shotgun (WGS) entry which is preliminary data.</text>
</comment>
<evidence type="ECO:0000313" key="4">
    <source>
        <dbReference type="EMBL" id="HGS87720.1"/>
    </source>
</evidence>
<sequence>MLEIPSHSKILVVGGGPGGATAATLLARAGIEVILLEASRFPRYHIGESLLPTMIDVINLLGMREKMEAFGFQRKHGAYLEWGRDTWSLNFGELAGDTTYSFQVTRAEFDHLLLEHAKSQGVKVFEGVEVRSLEFEGERPVSASYLVNQSGNGSAGQTGTITFDYLIDASGRNGIMANRYLRNRRYHQVFKNIAFWGYWKNTDRLATGREGDIAVGSIPNGWIWAIPLHDDTMSIGVVMHKDAVAAKRSLGLEEIYQQALRESPLIARIVQEAELVSDLKTETDYSYTAEKFSGPGYFMVGDAACFLDPLLSSGVHLATFSAMLAAAGLITMFEGEISEEQAVSFFEKAYRQAYLRFLVFLSAFYDINRGKESYFWEAQRLTQEDVDESNLKMAFLNLVTGVRDLRDAQSNTRHFILKEMSERISENLNFRKDKQALASLQGDDLKAARENARFFSSVEGLFALNQEDAIDGLYVQTKPRLKLAQIKDL</sequence>
<evidence type="ECO:0000256" key="1">
    <source>
        <dbReference type="ARBA" id="ARBA00023002"/>
    </source>
</evidence>
<organism evidence="4">
    <name type="scientific">Bellilinea caldifistulae</name>
    <dbReference type="NCBI Taxonomy" id="360411"/>
    <lineage>
        <taxon>Bacteria</taxon>
        <taxon>Bacillati</taxon>
        <taxon>Chloroflexota</taxon>
        <taxon>Anaerolineae</taxon>
        <taxon>Anaerolineales</taxon>
        <taxon>Anaerolineaceae</taxon>
        <taxon>Bellilinea</taxon>
    </lineage>
</organism>
<comment type="similarity">
    <text evidence="3">Belongs to the flavin-dependent halogenase family. Bacterial tryptophan halogenase subfamily.</text>
</comment>
<name>A0A7C4L0B9_9CHLR</name>
<dbReference type="Gene3D" id="3.50.50.60">
    <property type="entry name" value="FAD/NAD(P)-binding domain"/>
    <property type="match status" value="1"/>
</dbReference>
<accession>A0A7C4L0B9</accession>
<gene>
    <name evidence="4" type="ORF">ENT17_08890</name>
</gene>
<dbReference type="GO" id="GO:0004497">
    <property type="term" value="F:monooxygenase activity"/>
    <property type="evidence" value="ECO:0007669"/>
    <property type="project" value="UniProtKB-KW"/>
</dbReference>
<dbReference type="PRINTS" id="PR00420">
    <property type="entry name" value="RNGMNOXGNASE"/>
</dbReference>